<sequence length="236" mass="26969">MKKILEKGLGIINLKLDEKTMDKLCVYGEFLQKKNKIVNLTSIIDDEGIIEKHFIDSLLLQKYLENYEGVEIKNVIDVGTGAGFPGMVLAIVNPNINFTLIDSIGKKVEFLKELKEKLGIENVNIYKTRAEDFIKENREKFDIGVCRAVSELRVILEYIIPFLKVGGSFLAQKVNYEQELEEAKNALELLNGEVIKIDKMRLPFNGENRVVLNIKKTKTTDKRYPRRAGIPVKRPL</sequence>
<feature type="binding site" evidence="6">
    <location>
        <position position="79"/>
    </location>
    <ligand>
        <name>S-adenosyl-L-methionine</name>
        <dbReference type="ChEBI" id="CHEBI:59789"/>
    </ligand>
</feature>
<evidence type="ECO:0000256" key="2">
    <source>
        <dbReference type="ARBA" id="ARBA00022552"/>
    </source>
</evidence>
<feature type="binding site" evidence="6">
    <location>
        <position position="84"/>
    </location>
    <ligand>
        <name>S-adenosyl-L-methionine</name>
        <dbReference type="ChEBI" id="CHEBI:59789"/>
    </ligand>
</feature>
<keyword evidence="4 6" id="KW-0808">Transferase</keyword>
<dbReference type="AlphaFoldDB" id="A0AAU9D2U7"/>
<keyword evidence="1 6" id="KW-0963">Cytoplasm</keyword>
<evidence type="ECO:0000256" key="5">
    <source>
        <dbReference type="ARBA" id="ARBA00022691"/>
    </source>
</evidence>
<organism evidence="8 9">
    <name type="scientific">Haliovirga abyssi</name>
    <dbReference type="NCBI Taxonomy" id="2996794"/>
    <lineage>
        <taxon>Bacteria</taxon>
        <taxon>Fusobacteriati</taxon>
        <taxon>Fusobacteriota</taxon>
        <taxon>Fusobacteriia</taxon>
        <taxon>Fusobacteriales</taxon>
        <taxon>Haliovirgaceae</taxon>
        <taxon>Haliovirga</taxon>
    </lineage>
</organism>
<comment type="similarity">
    <text evidence="6">Belongs to the methyltransferase superfamily. RNA methyltransferase RsmG family.</text>
</comment>
<comment type="function">
    <text evidence="6">Specifically methylates the N7 position of a guanine in 16S rRNA.</text>
</comment>
<dbReference type="PANTHER" id="PTHR31760">
    <property type="entry name" value="S-ADENOSYL-L-METHIONINE-DEPENDENT METHYLTRANSFERASES SUPERFAMILY PROTEIN"/>
    <property type="match status" value="1"/>
</dbReference>
<keyword evidence="7" id="KW-0175">Coiled coil</keyword>
<dbReference type="NCBIfam" id="TIGR00138">
    <property type="entry name" value="rsmG_gidB"/>
    <property type="match status" value="1"/>
</dbReference>
<dbReference type="HAMAP" id="MF_00074">
    <property type="entry name" value="16SrRNA_methyltr_G"/>
    <property type="match status" value="1"/>
</dbReference>
<evidence type="ECO:0000256" key="3">
    <source>
        <dbReference type="ARBA" id="ARBA00022603"/>
    </source>
</evidence>
<name>A0AAU9D2U7_9FUSO</name>
<dbReference type="PIRSF" id="PIRSF003078">
    <property type="entry name" value="GidB"/>
    <property type="match status" value="1"/>
</dbReference>
<dbReference type="Pfam" id="PF02527">
    <property type="entry name" value="GidB"/>
    <property type="match status" value="1"/>
</dbReference>
<evidence type="ECO:0000313" key="9">
    <source>
        <dbReference type="Proteomes" id="UP001321582"/>
    </source>
</evidence>
<keyword evidence="3 6" id="KW-0489">Methyltransferase</keyword>
<feature type="coiled-coil region" evidence="7">
    <location>
        <begin position="173"/>
        <end position="200"/>
    </location>
</feature>
<feature type="binding site" evidence="6">
    <location>
        <position position="147"/>
    </location>
    <ligand>
        <name>S-adenosyl-L-methionine</name>
        <dbReference type="ChEBI" id="CHEBI:59789"/>
    </ligand>
</feature>
<dbReference type="CDD" id="cd02440">
    <property type="entry name" value="AdoMet_MTases"/>
    <property type="match status" value="1"/>
</dbReference>
<dbReference type="EC" id="2.1.1.-" evidence="6"/>
<dbReference type="Gene3D" id="3.40.50.150">
    <property type="entry name" value="Vaccinia Virus protein VP39"/>
    <property type="match status" value="1"/>
</dbReference>
<evidence type="ECO:0000256" key="1">
    <source>
        <dbReference type="ARBA" id="ARBA00022490"/>
    </source>
</evidence>
<dbReference type="KEGG" id="haby:HLVA_08750"/>
<evidence type="ECO:0000256" key="7">
    <source>
        <dbReference type="SAM" id="Coils"/>
    </source>
</evidence>
<accession>A0AAU9D2U7</accession>
<evidence type="ECO:0000313" key="8">
    <source>
        <dbReference type="EMBL" id="BDU50306.1"/>
    </source>
</evidence>
<keyword evidence="5 6" id="KW-0949">S-adenosyl-L-methionine</keyword>
<dbReference type="InterPro" id="IPR029063">
    <property type="entry name" value="SAM-dependent_MTases_sf"/>
</dbReference>
<dbReference type="PANTHER" id="PTHR31760:SF0">
    <property type="entry name" value="S-ADENOSYL-L-METHIONINE-DEPENDENT METHYLTRANSFERASES SUPERFAMILY PROTEIN"/>
    <property type="match status" value="1"/>
</dbReference>
<dbReference type="GO" id="GO:0070043">
    <property type="term" value="F:rRNA (guanine-N7-)-methyltransferase activity"/>
    <property type="evidence" value="ECO:0007669"/>
    <property type="project" value="UniProtKB-UniRule"/>
</dbReference>
<comment type="caution">
    <text evidence="6">Lacks conserved residue(s) required for the propagation of feature annotation.</text>
</comment>
<reference evidence="8 9" key="1">
    <citation type="submission" date="2022-11" db="EMBL/GenBank/DDBJ databases">
        <title>Haliovirga abyssi gen. nov., sp. nov., a mesophilic fermentative bacterium isolated from the Iheya North hydrothermal field and the proposal of Haliovirgaceae fam. nov.</title>
        <authorList>
            <person name="Miyazaki U."/>
            <person name="Tame A."/>
            <person name="Miyazaki J."/>
            <person name="Takai K."/>
            <person name="Sawayama S."/>
            <person name="Kitajima M."/>
            <person name="Okamoto A."/>
            <person name="Nakagawa S."/>
        </authorList>
    </citation>
    <scope>NUCLEOTIDE SEQUENCE [LARGE SCALE GENOMIC DNA]</scope>
    <source>
        <strain evidence="8 9">IC12</strain>
    </source>
</reference>
<dbReference type="Proteomes" id="UP001321582">
    <property type="component" value="Chromosome"/>
</dbReference>
<gene>
    <name evidence="6 8" type="primary">rsmG</name>
    <name evidence="8" type="ORF">HLVA_08750</name>
</gene>
<comment type="subcellular location">
    <subcellularLocation>
        <location evidence="6">Cytoplasm</location>
    </subcellularLocation>
</comment>
<evidence type="ECO:0000256" key="6">
    <source>
        <dbReference type="HAMAP-Rule" id="MF_00074"/>
    </source>
</evidence>
<keyword evidence="2 6" id="KW-0698">rRNA processing</keyword>
<dbReference type="SUPFAM" id="SSF53335">
    <property type="entry name" value="S-adenosyl-L-methionine-dependent methyltransferases"/>
    <property type="match status" value="1"/>
</dbReference>
<dbReference type="GO" id="GO:0005829">
    <property type="term" value="C:cytosol"/>
    <property type="evidence" value="ECO:0007669"/>
    <property type="project" value="TreeGrafter"/>
</dbReference>
<keyword evidence="9" id="KW-1185">Reference proteome</keyword>
<evidence type="ECO:0000256" key="4">
    <source>
        <dbReference type="ARBA" id="ARBA00022679"/>
    </source>
</evidence>
<protein>
    <recommendedName>
        <fullName evidence="6">Ribosomal RNA small subunit methyltransferase G</fullName>
        <ecNumber evidence="6">2.1.1.-</ecNumber>
    </recommendedName>
    <alternativeName>
        <fullName evidence="6">16S rRNA 7-methylguanosine methyltransferase</fullName>
        <shortName evidence="6">16S rRNA m7G methyltransferase</shortName>
    </alternativeName>
</protein>
<feature type="binding site" evidence="6">
    <location>
        <begin position="130"/>
        <end position="131"/>
    </location>
    <ligand>
        <name>S-adenosyl-L-methionine</name>
        <dbReference type="ChEBI" id="CHEBI:59789"/>
    </ligand>
</feature>
<dbReference type="InterPro" id="IPR003682">
    <property type="entry name" value="rRNA_ssu_MeTfrase_G"/>
</dbReference>
<dbReference type="EMBL" id="AP027059">
    <property type="protein sequence ID" value="BDU50306.1"/>
    <property type="molecule type" value="Genomic_DNA"/>
</dbReference>
<dbReference type="RefSeq" id="WP_307905238.1">
    <property type="nucleotide sequence ID" value="NZ_AP027059.1"/>
</dbReference>
<proteinExistence type="inferred from homology"/>
<dbReference type="FunFam" id="3.40.50.150:FF:000041">
    <property type="entry name" value="Ribosomal RNA small subunit methyltransferase G"/>
    <property type="match status" value="1"/>
</dbReference>